<gene>
    <name evidence="7 9" type="ORF">CBG10173</name>
    <name evidence="7" type="ORF">CBG_10173</name>
</gene>
<evidence type="ECO:0000313" key="9">
    <source>
        <dbReference type="WormBase" id="CBG10173"/>
    </source>
</evidence>
<dbReference type="GO" id="GO:0016020">
    <property type="term" value="C:membrane"/>
    <property type="evidence" value="ECO:0000318"/>
    <property type="project" value="GO_Central"/>
</dbReference>
<dbReference type="InterPro" id="IPR053352">
    <property type="entry name" value="FMRFamide_rcpt"/>
</dbReference>
<dbReference type="GO" id="GO:0007165">
    <property type="term" value="P:signal transduction"/>
    <property type="evidence" value="ECO:0000318"/>
    <property type="project" value="GO_Central"/>
</dbReference>
<dbReference type="HOGENOM" id="CLU_894980_0_0_1"/>
<sequence length="311" mass="36582">MATKYAYPMQSLLKTMSLCIGLAMTVERWVAVCKPLEALVRCTQKVSIRMLKIIVICSVFFNSPKFFELEPGILSATGNLWYFFLYHVLMSLLFDYMVPFVVMARLNYQSILELRESQQRAESLTTSKIDYGKAIRMLWVVTLFFAACHVFGAALRIAESFVDQKNELFKLAAEVSQMCILFYSSALFFIYWYFSSFYQERLRLLFKQKPGNYFEEKWVNLFRRSGTTAANFYIELDEKSGHCRRLIVVAFIRIVRIVFELVSKIVFRAFERIICKIWSFKSLRPQLLQDLQDCLQDTVQDRLQCFQRNSL</sequence>
<evidence type="ECO:0000256" key="2">
    <source>
        <dbReference type="ARBA" id="ARBA00022692"/>
    </source>
</evidence>
<reference evidence="7 8" key="2">
    <citation type="journal article" date="2011" name="PLoS Genet.">
        <title>Caenorhabditis briggsae recombinant inbred line genotypes reveal inter-strain incompatibility and the evolution of recombination.</title>
        <authorList>
            <person name="Ross J.A."/>
            <person name="Koboldt D.C."/>
            <person name="Staisch J.E."/>
            <person name="Chamberlin H.M."/>
            <person name="Gupta B.P."/>
            <person name="Miller R.D."/>
            <person name="Baird S.E."/>
            <person name="Haag E.S."/>
        </authorList>
    </citation>
    <scope>NUCLEOTIDE SEQUENCE [LARGE SCALE GENOMIC DNA]</scope>
    <source>
        <strain evidence="7 8">AF16</strain>
    </source>
</reference>
<dbReference type="Proteomes" id="UP000008549">
    <property type="component" value="Unassembled WGS sequence"/>
</dbReference>
<dbReference type="PANTHER" id="PTHR47323">
    <property type="entry name" value="FMRFAMIDE PEPTIDE RECEPTOR FAMILY-RELATED"/>
    <property type="match status" value="1"/>
</dbReference>
<feature type="transmembrane region" description="Helical" evidence="5">
    <location>
        <begin position="175"/>
        <end position="194"/>
    </location>
</feature>
<evidence type="ECO:0000256" key="5">
    <source>
        <dbReference type="SAM" id="Phobius"/>
    </source>
</evidence>
<proteinExistence type="predicted"/>
<organism evidence="7 8">
    <name type="scientific">Caenorhabditis briggsae</name>
    <dbReference type="NCBI Taxonomy" id="6238"/>
    <lineage>
        <taxon>Eukaryota</taxon>
        <taxon>Metazoa</taxon>
        <taxon>Ecdysozoa</taxon>
        <taxon>Nematoda</taxon>
        <taxon>Chromadorea</taxon>
        <taxon>Rhabditida</taxon>
        <taxon>Rhabditina</taxon>
        <taxon>Rhabditomorpha</taxon>
        <taxon>Rhabditoidea</taxon>
        <taxon>Rhabditidae</taxon>
        <taxon>Peloderinae</taxon>
        <taxon>Caenorhabditis</taxon>
    </lineage>
</organism>
<dbReference type="Pfam" id="PF00001">
    <property type="entry name" value="7tm_1"/>
    <property type="match status" value="1"/>
</dbReference>
<evidence type="ECO:0000256" key="1">
    <source>
        <dbReference type="ARBA" id="ARBA00004370"/>
    </source>
</evidence>
<feature type="transmembrane region" description="Helical" evidence="5">
    <location>
        <begin position="79"/>
        <end position="102"/>
    </location>
</feature>
<dbReference type="RefSeq" id="XP_045094252.1">
    <property type="nucleotide sequence ID" value="XM_045240689.1"/>
</dbReference>
<dbReference type="KEGG" id="cbr:CBG_10173"/>
<feature type="domain" description="G-protein coupled receptors family 1 profile" evidence="6">
    <location>
        <begin position="1"/>
        <end position="191"/>
    </location>
</feature>
<reference evidence="7 8" key="1">
    <citation type="journal article" date="2003" name="PLoS Biol.">
        <title>The genome sequence of Caenorhabditis briggsae: a platform for comparative genomics.</title>
        <authorList>
            <person name="Stein L.D."/>
            <person name="Bao Z."/>
            <person name="Blasiar D."/>
            <person name="Blumenthal T."/>
            <person name="Brent M.R."/>
            <person name="Chen N."/>
            <person name="Chinwalla A."/>
            <person name="Clarke L."/>
            <person name="Clee C."/>
            <person name="Coghlan A."/>
            <person name="Coulson A."/>
            <person name="D'Eustachio P."/>
            <person name="Fitch D.H."/>
            <person name="Fulton L.A."/>
            <person name="Fulton R.E."/>
            <person name="Griffiths-Jones S."/>
            <person name="Harris T.W."/>
            <person name="Hillier L.W."/>
            <person name="Kamath R."/>
            <person name="Kuwabara P.E."/>
            <person name="Mardis E.R."/>
            <person name="Marra M.A."/>
            <person name="Miner T.L."/>
            <person name="Minx P."/>
            <person name="Mullikin J.C."/>
            <person name="Plumb R.W."/>
            <person name="Rogers J."/>
            <person name="Schein J.E."/>
            <person name="Sohrmann M."/>
            <person name="Spieth J."/>
            <person name="Stajich J.E."/>
            <person name="Wei C."/>
            <person name="Willey D."/>
            <person name="Wilson R.K."/>
            <person name="Durbin R."/>
            <person name="Waterston R.H."/>
        </authorList>
    </citation>
    <scope>NUCLEOTIDE SEQUENCE [LARGE SCALE GENOMIC DNA]</scope>
    <source>
        <strain evidence="7 8">AF16</strain>
    </source>
</reference>
<comment type="subcellular location">
    <subcellularLocation>
        <location evidence="1">Membrane</location>
    </subcellularLocation>
</comment>
<keyword evidence="4 5" id="KW-0472">Membrane</keyword>
<dbReference type="PANTHER" id="PTHR47323:SF1">
    <property type="entry name" value="G-PROTEIN COUPLED RECEPTORS FAMILY 1 PROFILE DOMAIN-CONTAINING PROTEIN"/>
    <property type="match status" value="1"/>
</dbReference>
<dbReference type="PROSITE" id="PS50262">
    <property type="entry name" value="G_PROTEIN_RECEP_F1_2"/>
    <property type="match status" value="1"/>
</dbReference>
<evidence type="ECO:0000313" key="8">
    <source>
        <dbReference type="Proteomes" id="UP000008549"/>
    </source>
</evidence>
<evidence type="ECO:0000313" key="7">
    <source>
        <dbReference type="EMBL" id="CAP29780.2"/>
    </source>
</evidence>
<dbReference type="GeneID" id="8573931"/>
<dbReference type="WormBase" id="CBG10173">
    <property type="protein sequence ID" value="CBP47893"/>
    <property type="gene ID" value="WBGene00031630"/>
</dbReference>
<accession>A8XAW5</accession>
<dbReference type="STRING" id="6238.A8XAW5"/>
<dbReference type="PROSITE" id="PS00237">
    <property type="entry name" value="G_PROTEIN_RECEP_F1_1"/>
    <property type="match status" value="1"/>
</dbReference>
<evidence type="ECO:0000256" key="4">
    <source>
        <dbReference type="ARBA" id="ARBA00023136"/>
    </source>
</evidence>
<dbReference type="CTD" id="8573931"/>
<dbReference type="SUPFAM" id="SSF81321">
    <property type="entry name" value="Family A G protein-coupled receptor-like"/>
    <property type="match status" value="1"/>
</dbReference>
<keyword evidence="2 5" id="KW-0812">Transmembrane</keyword>
<feature type="transmembrane region" description="Helical" evidence="5">
    <location>
        <begin position="137"/>
        <end position="155"/>
    </location>
</feature>
<dbReference type="InterPro" id="IPR000276">
    <property type="entry name" value="GPCR_Rhodpsn"/>
</dbReference>
<dbReference type="EMBL" id="HE600905">
    <property type="protein sequence ID" value="CAP29780.2"/>
    <property type="molecule type" value="Genomic_DNA"/>
</dbReference>
<keyword evidence="8" id="KW-1185">Reference proteome</keyword>
<dbReference type="Gene3D" id="1.20.1070.10">
    <property type="entry name" value="Rhodopsin 7-helix transmembrane proteins"/>
    <property type="match status" value="1"/>
</dbReference>
<evidence type="ECO:0000259" key="6">
    <source>
        <dbReference type="PROSITE" id="PS50262"/>
    </source>
</evidence>
<dbReference type="InterPro" id="IPR017452">
    <property type="entry name" value="GPCR_Rhodpsn_7TM"/>
</dbReference>
<dbReference type="GO" id="GO:0004930">
    <property type="term" value="F:G protein-coupled receptor activity"/>
    <property type="evidence" value="ECO:0000318"/>
    <property type="project" value="GO_Central"/>
</dbReference>
<name>A8XAW5_CAEBR</name>
<protein>
    <submittedName>
        <fullName evidence="7">Protein CBG10173</fullName>
    </submittedName>
</protein>
<keyword evidence="3 5" id="KW-1133">Transmembrane helix</keyword>
<evidence type="ECO:0000256" key="3">
    <source>
        <dbReference type="ARBA" id="ARBA00022989"/>
    </source>
</evidence>
<dbReference type="eggNOG" id="KOG3656">
    <property type="taxonomic scope" value="Eukaryota"/>
</dbReference>
<dbReference type="InParanoid" id="A8XAW5"/>
<dbReference type="AlphaFoldDB" id="A8XAW5"/>